<feature type="signal peptide" evidence="1">
    <location>
        <begin position="1"/>
        <end position="20"/>
    </location>
</feature>
<sequence>MKLSKKVIAAFSAAAALAVAGTFVGCKSDDEDPYNLITVSGDNATVEGKNDGTLTDADGKVATDATFIRGFKTPKTTGWKAAVYKLTISKDSEGGVLGWIFDEENATPEGANEKNYSFYLLGLKATSGSPSIYFSRFNDVKQSELSGSGTSFGDEFTLIDSGYTSPASGSKWYKKLDADSFGYDSTTGYSTVYVAFRQPNKDGRYAFGIFAEETAATSWFNDNKVWTTGDGHRESLITEFNAVNGTPFTSEYGQENTINDFGIAAAGEVRDKQVGFYAMIPKGGSLTGTYNRIDYKLADEVVEE</sequence>
<dbReference type="PROSITE" id="PS51257">
    <property type="entry name" value="PROKAR_LIPOPROTEIN"/>
    <property type="match status" value="1"/>
</dbReference>
<accession>H7ENK5</accession>
<dbReference type="EMBL" id="AGRW01000053">
    <property type="protein sequence ID" value="EIC00933.1"/>
    <property type="molecule type" value="Genomic_DNA"/>
</dbReference>
<dbReference type="PATRIC" id="fig|907348.3.peg.2529"/>
<comment type="caution">
    <text evidence="2">The sequence shown here is derived from an EMBL/GenBank/DDBJ whole genome shotgun (WGS) entry which is preliminary data.</text>
</comment>
<evidence type="ECO:0000313" key="3">
    <source>
        <dbReference type="Proteomes" id="UP000003571"/>
    </source>
</evidence>
<dbReference type="AlphaFoldDB" id="H7ENK5"/>
<feature type="chain" id="PRO_5003609292" description="Lipoprotein" evidence="1">
    <location>
        <begin position="21"/>
        <end position="304"/>
    </location>
</feature>
<reference evidence="2 3" key="1">
    <citation type="submission" date="2011-09" db="EMBL/GenBank/DDBJ databases">
        <title>The draft genome of Treponema saccharophilum DSM 2985.</title>
        <authorList>
            <consortium name="US DOE Joint Genome Institute (JGI-PGF)"/>
            <person name="Lucas S."/>
            <person name="Copeland A."/>
            <person name="Lapidus A."/>
            <person name="Glavina del Rio T."/>
            <person name="Dalin E."/>
            <person name="Tice H."/>
            <person name="Bruce D."/>
            <person name="Goodwin L."/>
            <person name="Pitluck S."/>
            <person name="Peters L."/>
            <person name="Kyrpides N."/>
            <person name="Mavromatis K."/>
            <person name="Ivanova N."/>
            <person name="Markowitz V."/>
            <person name="Cheng J.-F."/>
            <person name="Hugenholtz P."/>
            <person name="Woyke T."/>
            <person name="Wu D."/>
            <person name="Gronow S."/>
            <person name="Wellnitz S."/>
            <person name="Brambilla E."/>
            <person name="Klenk H.-P."/>
            <person name="Eisen J.A."/>
        </authorList>
    </citation>
    <scope>NUCLEOTIDE SEQUENCE [LARGE SCALE GENOMIC DNA]</scope>
    <source>
        <strain evidence="2 3">DSM 2985</strain>
    </source>
</reference>
<organism evidence="2 3">
    <name type="scientific">Treponema saccharophilum DSM 2985</name>
    <dbReference type="NCBI Taxonomy" id="907348"/>
    <lineage>
        <taxon>Bacteria</taxon>
        <taxon>Pseudomonadati</taxon>
        <taxon>Spirochaetota</taxon>
        <taxon>Spirochaetia</taxon>
        <taxon>Spirochaetales</taxon>
        <taxon>Treponemataceae</taxon>
        <taxon>Treponema</taxon>
    </lineage>
</organism>
<evidence type="ECO:0000256" key="1">
    <source>
        <dbReference type="SAM" id="SignalP"/>
    </source>
</evidence>
<name>H7ENK5_9SPIR</name>
<dbReference type="Proteomes" id="UP000003571">
    <property type="component" value="Unassembled WGS sequence"/>
</dbReference>
<gene>
    <name evidence="2" type="ORF">TresaDRAFT_0758</name>
</gene>
<evidence type="ECO:0000313" key="2">
    <source>
        <dbReference type="EMBL" id="EIC00933.1"/>
    </source>
</evidence>
<proteinExistence type="predicted"/>
<keyword evidence="1" id="KW-0732">Signal</keyword>
<dbReference type="STRING" id="907348.TresaDRAFT_0758"/>
<dbReference type="RefSeq" id="WP_002706113.1">
    <property type="nucleotide sequence ID" value="NZ_AGRW01000053.1"/>
</dbReference>
<keyword evidence="3" id="KW-1185">Reference proteome</keyword>
<evidence type="ECO:0008006" key="4">
    <source>
        <dbReference type="Google" id="ProtNLM"/>
    </source>
</evidence>
<protein>
    <recommendedName>
        <fullName evidence="4">Lipoprotein</fullName>
    </recommendedName>
</protein>